<comment type="similarity">
    <text evidence="1">Belongs to the N(4)/N(6)-methyltransferase family.</text>
</comment>
<dbReference type="Proteomes" id="UP000294841">
    <property type="component" value="Unassembled WGS sequence"/>
</dbReference>
<dbReference type="EMBL" id="SLXI01000002">
    <property type="protein sequence ID" value="TCP13353.1"/>
    <property type="molecule type" value="Genomic_DNA"/>
</dbReference>
<dbReference type="Pfam" id="PF18273">
    <property type="entry name" value="T3RM_EcoP15I_C"/>
    <property type="match status" value="1"/>
</dbReference>
<dbReference type="PIRSF" id="PIRSF015855">
    <property type="entry name" value="TypeIII_Mtase_mKpnI"/>
    <property type="match status" value="1"/>
</dbReference>
<dbReference type="PRINTS" id="PR00506">
    <property type="entry name" value="D21N6MTFRASE"/>
</dbReference>
<reference evidence="9 10" key="1">
    <citation type="submission" date="2019-03" db="EMBL/GenBank/DDBJ databases">
        <title>Genomic Encyclopedia of Type Strains, Phase IV (KMG-IV): sequencing the most valuable type-strain genomes for metagenomic binning, comparative biology and taxonomic classification.</title>
        <authorList>
            <person name="Goeker M."/>
        </authorList>
    </citation>
    <scope>NUCLEOTIDE SEQUENCE [LARGE SCALE GENOMIC DNA]</scope>
    <source>
        <strain evidence="9 10">DSM 28231</strain>
    </source>
</reference>
<evidence type="ECO:0000259" key="8">
    <source>
        <dbReference type="Pfam" id="PF18273"/>
    </source>
</evidence>
<feature type="domain" description="DNA methylase N-4/N-6" evidence="7">
    <location>
        <begin position="120"/>
        <end position="447"/>
    </location>
</feature>
<accession>A0A4R2N1F7</accession>
<dbReference type="Pfam" id="PF01555">
    <property type="entry name" value="N6_N4_Mtase"/>
    <property type="match status" value="1"/>
</dbReference>
<evidence type="ECO:0000256" key="4">
    <source>
        <dbReference type="ARBA" id="ARBA00022679"/>
    </source>
</evidence>
<proteinExistence type="inferred from homology"/>
<dbReference type="AlphaFoldDB" id="A0A4R2N1F7"/>
<evidence type="ECO:0000256" key="1">
    <source>
        <dbReference type="ARBA" id="ARBA00006594"/>
    </source>
</evidence>
<keyword evidence="3 9" id="KW-0489">Methyltransferase</keyword>
<dbReference type="InterPro" id="IPR002295">
    <property type="entry name" value="N4/N6-MTase_EcoPI_Mod-like"/>
</dbReference>
<dbReference type="EC" id="2.1.1.72" evidence="2"/>
<organism evidence="9 10">
    <name type="scientific">Bisgaardia hudsonensis</name>
    <dbReference type="NCBI Taxonomy" id="109472"/>
    <lineage>
        <taxon>Bacteria</taxon>
        <taxon>Pseudomonadati</taxon>
        <taxon>Pseudomonadota</taxon>
        <taxon>Gammaproteobacteria</taxon>
        <taxon>Pasteurellales</taxon>
        <taxon>Pasteurellaceae</taxon>
        <taxon>Bisgaardia</taxon>
    </lineage>
</organism>
<protein>
    <recommendedName>
        <fullName evidence="2">site-specific DNA-methyltransferase (adenine-specific)</fullName>
        <ecNumber evidence="2">2.1.1.72</ecNumber>
    </recommendedName>
</protein>
<evidence type="ECO:0000313" key="10">
    <source>
        <dbReference type="Proteomes" id="UP000294841"/>
    </source>
</evidence>
<dbReference type="InterPro" id="IPR029063">
    <property type="entry name" value="SAM-dependent_MTases_sf"/>
</dbReference>
<keyword evidence="4 9" id="KW-0808">Transferase</keyword>
<dbReference type="InterPro" id="IPR041405">
    <property type="entry name" value="T3RM_EcoP15I_C"/>
</dbReference>
<dbReference type="GO" id="GO:0008170">
    <property type="term" value="F:N-methyltransferase activity"/>
    <property type="evidence" value="ECO:0007669"/>
    <property type="project" value="InterPro"/>
</dbReference>
<dbReference type="GO" id="GO:0003677">
    <property type="term" value="F:DNA binding"/>
    <property type="evidence" value="ECO:0007669"/>
    <property type="project" value="InterPro"/>
</dbReference>
<evidence type="ECO:0000259" key="7">
    <source>
        <dbReference type="Pfam" id="PF01555"/>
    </source>
</evidence>
<gene>
    <name evidence="9" type="ORF">EV697_102234</name>
</gene>
<dbReference type="InterPro" id="IPR002052">
    <property type="entry name" value="DNA_methylase_N6_adenine_CS"/>
</dbReference>
<dbReference type="GO" id="GO:0009007">
    <property type="term" value="F:site-specific DNA-methyltransferase (adenine-specific) activity"/>
    <property type="evidence" value="ECO:0007669"/>
    <property type="project" value="UniProtKB-EC"/>
</dbReference>
<evidence type="ECO:0000313" key="9">
    <source>
        <dbReference type="EMBL" id="TCP13353.1"/>
    </source>
</evidence>
<evidence type="ECO:0000256" key="3">
    <source>
        <dbReference type="ARBA" id="ARBA00022603"/>
    </source>
</evidence>
<evidence type="ECO:0000256" key="6">
    <source>
        <dbReference type="ARBA" id="ARBA00047942"/>
    </source>
</evidence>
<dbReference type="Gene3D" id="3.40.50.150">
    <property type="entry name" value="Vaccinia Virus protein VP39"/>
    <property type="match status" value="1"/>
</dbReference>
<dbReference type="GO" id="GO:0032259">
    <property type="term" value="P:methylation"/>
    <property type="evidence" value="ECO:0007669"/>
    <property type="project" value="UniProtKB-KW"/>
</dbReference>
<comment type="catalytic activity">
    <reaction evidence="6">
        <text>a 2'-deoxyadenosine in DNA + S-adenosyl-L-methionine = an N(6)-methyl-2'-deoxyadenosine in DNA + S-adenosyl-L-homocysteine + H(+)</text>
        <dbReference type="Rhea" id="RHEA:15197"/>
        <dbReference type="Rhea" id="RHEA-COMP:12418"/>
        <dbReference type="Rhea" id="RHEA-COMP:12419"/>
        <dbReference type="ChEBI" id="CHEBI:15378"/>
        <dbReference type="ChEBI" id="CHEBI:57856"/>
        <dbReference type="ChEBI" id="CHEBI:59789"/>
        <dbReference type="ChEBI" id="CHEBI:90615"/>
        <dbReference type="ChEBI" id="CHEBI:90616"/>
        <dbReference type="EC" id="2.1.1.72"/>
    </reaction>
</comment>
<dbReference type="RefSeq" id="WP_176672789.1">
    <property type="nucleotide sequence ID" value="NZ_CP016605.1"/>
</dbReference>
<evidence type="ECO:0000256" key="5">
    <source>
        <dbReference type="ARBA" id="ARBA00022691"/>
    </source>
</evidence>
<dbReference type="SUPFAM" id="SSF53335">
    <property type="entry name" value="S-adenosyl-L-methionine-dependent methyltransferases"/>
    <property type="match status" value="1"/>
</dbReference>
<dbReference type="InterPro" id="IPR002941">
    <property type="entry name" value="DNA_methylase_N4/N6"/>
</dbReference>
<sequence>MIEIQQEQLFENNKNTENTDISIIKKYFPNCFDKNGNFLLEQFNSILKNSNITINKEYYSLNWLGKSYAKLLRDLPPETLIAEDNEHNSKVENQNSGNLLIQGDNLEVLKHLKNAYQEKVKMIYIDPPYNTGSDGFVYQDDRKFSKEQLSELVGIDLDEAQRILDFTDKKSNSHSAWLTFMYPRLYIARQLLKEDGVIFISIDDNEVAQLRLLCDEIFGEGNFVGEISRGTGTTTGQDANKIGSSLDYVLIYSKTGNFSIRGISLEEKDIKRFNKKDKKGCYSLLQLRKTGNEDRKEDRENMFYPVSSPDGLMVYPFGKDYLSRWRCSRNSYNDLVKENMIEWIEKEEPNFSIGEYKKSKWVPYVKFYLEGRTKQISNLLTNIDGNKKATIEIKSLFGAKKEIFLNPKPVQLLNYLIQMSCDNNDLILDFFAGSGTTADAVMQLNSEDGGNRQFILVQLPEKINGEKKKNKTAYDFVKNELGVENPTIFEITKERIIRSSKKILDENPEIKGDFGFKIYKTCENFCLKENELSLNQEMFPKIQFNDQEYQTLLTSWRLYDGEKLTEKIITIKFGDYIAYLCGKNLYLIYPHFESEQIKILIEMLDKNDDFSPNRIIFYGEHIESSKQKELQQALESYTNKKNLAINLLVRY</sequence>
<name>A0A4R2N1F7_9PAST</name>
<dbReference type="PROSITE" id="PS00092">
    <property type="entry name" value="N6_MTASE"/>
    <property type="match status" value="1"/>
</dbReference>
<feature type="domain" description="Type III R-M EcoP15I C-terminal" evidence="8">
    <location>
        <begin position="548"/>
        <end position="643"/>
    </location>
</feature>
<keyword evidence="5" id="KW-0949">S-adenosyl-L-methionine</keyword>
<keyword evidence="10" id="KW-1185">Reference proteome</keyword>
<comment type="caution">
    <text evidence="9">The sequence shown here is derived from an EMBL/GenBank/DDBJ whole genome shotgun (WGS) entry which is preliminary data.</text>
</comment>
<evidence type="ECO:0000256" key="2">
    <source>
        <dbReference type="ARBA" id="ARBA00011900"/>
    </source>
</evidence>